<dbReference type="RefSeq" id="WP_092817575.1">
    <property type="nucleotide sequence ID" value="NZ_FNWU01000012.1"/>
</dbReference>
<accession>A0A1H6JE07</accession>
<dbReference type="EMBL" id="FNWU01000012">
    <property type="protein sequence ID" value="SEH60458.1"/>
    <property type="molecule type" value="Genomic_DNA"/>
</dbReference>
<organism evidence="2 3">
    <name type="scientific">Halopenitus malekzadehii</name>
    <dbReference type="NCBI Taxonomy" id="1267564"/>
    <lineage>
        <taxon>Archaea</taxon>
        <taxon>Methanobacteriati</taxon>
        <taxon>Methanobacteriota</taxon>
        <taxon>Stenosarchaea group</taxon>
        <taxon>Halobacteria</taxon>
        <taxon>Halobacteriales</taxon>
        <taxon>Haloferacaceae</taxon>
        <taxon>Halopenitus</taxon>
    </lineage>
</organism>
<dbReference type="AlphaFoldDB" id="A0A1H6JE07"/>
<gene>
    <name evidence="2" type="ORF">SAMN05192561_1123</name>
</gene>
<evidence type="ECO:0000313" key="2">
    <source>
        <dbReference type="EMBL" id="SEH60458.1"/>
    </source>
</evidence>
<keyword evidence="3" id="KW-1185">Reference proteome</keyword>
<dbReference type="OrthoDB" id="384197at2157"/>
<evidence type="ECO:0000313" key="3">
    <source>
        <dbReference type="Proteomes" id="UP000199215"/>
    </source>
</evidence>
<protein>
    <submittedName>
        <fullName evidence="2">Uncharacterized protein</fullName>
    </submittedName>
</protein>
<name>A0A1H6JE07_9EURY</name>
<evidence type="ECO:0000256" key="1">
    <source>
        <dbReference type="SAM" id="MobiDB-lite"/>
    </source>
</evidence>
<proteinExistence type="predicted"/>
<feature type="region of interest" description="Disordered" evidence="1">
    <location>
        <begin position="1"/>
        <end position="29"/>
    </location>
</feature>
<feature type="compositionally biased region" description="Acidic residues" evidence="1">
    <location>
        <begin position="1"/>
        <end position="20"/>
    </location>
</feature>
<sequence length="134" mass="15064">MSDEELTLQELEDQDWEDIGGDPQTDITHEFMDGTERTFRVQDPDPDVIMKFVSPSPDDTSREEELFEFVNKAVIAPEITMERWRGLRVADRIMLADKVGEVVGIDRVMGFSDGGLEAQLEELLSGSPESGNSQ</sequence>
<reference evidence="2 3" key="1">
    <citation type="submission" date="2016-10" db="EMBL/GenBank/DDBJ databases">
        <authorList>
            <person name="de Groot N.N."/>
        </authorList>
    </citation>
    <scope>NUCLEOTIDE SEQUENCE [LARGE SCALE GENOMIC DNA]</scope>
    <source>
        <strain evidence="2 3">IBRC-M10418</strain>
    </source>
</reference>
<dbReference type="Proteomes" id="UP000199215">
    <property type="component" value="Unassembled WGS sequence"/>
</dbReference>
<dbReference type="STRING" id="1267564.SAMN05192561_1123"/>